<dbReference type="EMBL" id="JAHRIP010009442">
    <property type="protein sequence ID" value="MEQ2282491.1"/>
    <property type="molecule type" value="Genomic_DNA"/>
</dbReference>
<keyword evidence="1" id="KW-1133">Transmembrane helix</keyword>
<evidence type="ECO:0000313" key="3">
    <source>
        <dbReference type="Proteomes" id="UP001469553"/>
    </source>
</evidence>
<protein>
    <submittedName>
        <fullName evidence="2">Uncharacterized protein</fullName>
    </submittedName>
</protein>
<feature type="transmembrane region" description="Helical" evidence="1">
    <location>
        <begin position="136"/>
        <end position="162"/>
    </location>
</feature>
<comment type="caution">
    <text evidence="2">The sequence shown here is derived from an EMBL/GenBank/DDBJ whole genome shotgun (WGS) entry which is preliminary data.</text>
</comment>
<organism evidence="2 3">
    <name type="scientific">Ameca splendens</name>
    <dbReference type="NCBI Taxonomy" id="208324"/>
    <lineage>
        <taxon>Eukaryota</taxon>
        <taxon>Metazoa</taxon>
        <taxon>Chordata</taxon>
        <taxon>Craniata</taxon>
        <taxon>Vertebrata</taxon>
        <taxon>Euteleostomi</taxon>
        <taxon>Actinopterygii</taxon>
        <taxon>Neopterygii</taxon>
        <taxon>Teleostei</taxon>
        <taxon>Neoteleostei</taxon>
        <taxon>Acanthomorphata</taxon>
        <taxon>Ovalentaria</taxon>
        <taxon>Atherinomorphae</taxon>
        <taxon>Cyprinodontiformes</taxon>
        <taxon>Goodeidae</taxon>
        <taxon>Ameca</taxon>
    </lineage>
</organism>
<gene>
    <name evidence="2" type="ORF">AMECASPLE_001203</name>
</gene>
<name>A0ABV0XLZ5_9TELE</name>
<evidence type="ECO:0000256" key="1">
    <source>
        <dbReference type="SAM" id="Phobius"/>
    </source>
</evidence>
<proteinExistence type="predicted"/>
<keyword evidence="1" id="KW-0472">Membrane</keyword>
<accession>A0ABV0XLZ5</accession>
<evidence type="ECO:0000313" key="2">
    <source>
        <dbReference type="EMBL" id="MEQ2282491.1"/>
    </source>
</evidence>
<reference evidence="2 3" key="1">
    <citation type="submission" date="2021-06" db="EMBL/GenBank/DDBJ databases">
        <authorList>
            <person name="Palmer J.M."/>
        </authorList>
    </citation>
    <scope>NUCLEOTIDE SEQUENCE [LARGE SCALE GENOMIC DNA]</scope>
    <source>
        <strain evidence="2 3">AS_MEX2019</strain>
        <tissue evidence="2">Muscle</tissue>
    </source>
</reference>
<keyword evidence="1" id="KW-0812">Transmembrane</keyword>
<dbReference type="Proteomes" id="UP001469553">
    <property type="component" value="Unassembled WGS sequence"/>
</dbReference>
<sequence length="166" mass="18593">MWVKSIKNTMTEHSGQSDPAETLRRILIEHSLQIQSQGSTLHTLLEQQRHSSQQLDQMASILLHALNLQTPQSPEQAAKSSASPPVSQQLLCSRDVTPPNLENYSGEISNCGGFLLQCSLVFNCSHQSFPHDNAKIAFIIGLLCHEVGLFGFWFLGFCWSYSQFKF</sequence>
<keyword evidence="3" id="KW-1185">Reference proteome</keyword>